<evidence type="ECO:0000313" key="8">
    <source>
        <dbReference type="EMBL" id="MBP2436784.1"/>
    </source>
</evidence>
<dbReference type="PROSITE" id="PS52019">
    <property type="entry name" value="PKS_MFAS_DH"/>
    <property type="match status" value="1"/>
</dbReference>
<dbReference type="RefSeq" id="WP_165135533.1">
    <property type="nucleotide sequence ID" value="NZ_CP049253.1"/>
</dbReference>
<dbReference type="SMART" id="SM00825">
    <property type="entry name" value="PKS_KS"/>
    <property type="match status" value="1"/>
</dbReference>
<dbReference type="InterPro" id="IPR016039">
    <property type="entry name" value="Thiolase-like"/>
</dbReference>
<dbReference type="Pfam" id="PF00550">
    <property type="entry name" value="PP-binding"/>
    <property type="match status" value="1"/>
</dbReference>
<dbReference type="Gene3D" id="3.40.50.720">
    <property type="entry name" value="NAD(P)-binding Rossmann-like Domain"/>
    <property type="match status" value="1"/>
</dbReference>
<dbReference type="InterPro" id="IPR009081">
    <property type="entry name" value="PP-bd_ACP"/>
</dbReference>
<dbReference type="InterPro" id="IPR013968">
    <property type="entry name" value="PKS_KR"/>
</dbReference>
<evidence type="ECO:0000313" key="9">
    <source>
        <dbReference type="Proteomes" id="UP001519362"/>
    </source>
</evidence>
<dbReference type="Pfam" id="PF00109">
    <property type="entry name" value="ketoacyl-synt"/>
    <property type="match status" value="1"/>
</dbReference>
<dbReference type="InterPro" id="IPR020806">
    <property type="entry name" value="PKS_PP-bd"/>
</dbReference>
<dbReference type="SMART" id="SM00826">
    <property type="entry name" value="PKS_DH"/>
    <property type="match status" value="1"/>
</dbReference>
<feature type="domain" description="PKS/mFAS DH" evidence="7">
    <location>
        <begin position="672"/>
        <end position="944"/>
    </location>
</feature>
<dbReference type="InterPro" id="IPR049552">
    <property type="entry name" value="PKS_DH_N"/>
</dbReference>
<dbReference type="InterPro" id="IPR057326">
    <property type="entry name" value="KR_dom"/>
</dbReference>
<evidence type="ECO:0000259" key="6">
    <source>
        <dbReference type="PROSITE" id="PS52004"/>
    </source>
</evidence>
<dbReference type="PROSITE" id="PS00606">
    <property type="entry name" value="KS3_1"/>
    <property type="match status" value="1"/>
</dbReference>
<dbReference type="InterPro" id="IPR020807">
    <property type="entry name" value="PKS_DH"/>
</dbReference>
<dbReference type="InterPro" id="IPR036291">
    <property type="entry name" value="NAD(P)-bd_dom_sf"/>
</dbReference>
<evidence type="ECO:0000256" key="1">
    <source>
        <dbReference type="ARBA" id="ARBA00022450"/>
    </source>
</evidence>
<dbReference type="SMART" id="SM00822">
    <property type="entry name" value="PKS_KR"/>
    <property type="match status" value="1"/>
</dbReference>
<dbReference type="SUPFAM" id="SSF47336">
    <property type="entry name" value="ACP-like"/>
    <property type="match status" value="1"/>
</dbReference>
<dbReference type="Gene3D" id="1.10.1200.10">
    <property type="entry name" value="ACP-like"/>
    <property type="match status" value="1"/>
</dbReference>
<dbReference type="Pfam" id="PF08659">
    <property type="entry name" value="KR"/>
    <property type="match status" value="1"/>
</dbReference>
<dbReference type="Pfam" id="PF14765">
    <property type="entry name" value="PS-DH"/>
    <property type="match status" value="1"/>
</dbReference>
<dbReference type="SUPFAM" id="SSF53901">
    <property type="entry name" value="Thiolase-like"/>
    <property type="match status" value="1"/>
</dbReference>
<evidence type="ECO:0000256" key="2">
    <source>
        <dbReference type="ARBA" id="ARBA00022553"/>
    </source>
</evidence>
<dbReference type="InterPro" id="IPR014030">
    <property type="entry name" value="Ketoacyl_synth_N"/>
</dbReference>
<dbReference type="InterPro" id="IPR014031">
    <property type="entry name" value="Ketoacyl_synth_C"/>
</dbReference>
<dbReference type="PRINTS" id="PR00081">
    <property type="entry name" value="GDHRDH"/>
</dbReference>
<dbReference type="EMBL" id="JAGIOL010000001">
    <property type="protein sequence ID" value="MBP2436784.1"/>
    <property type="molecule type" value="Genomic_DNA"/>
</dbReference>
<dbReference type="InterPro" id="IPR020841">
    <property type="entry name" value="PKS_Beta-ketoAc_synthase_dom"/>
</dbReference>
<dbReference type="Gene3D" id="1.10.1240.100">
    <property type="match status" value="1"/>
</dbReference>
<dbReference type="InterPro" id="IPR036736">
    <property type="entry name" value="ACP-like_sf"/>
</dbReference>
<dbReference type="Pfam" id="PF22621">
    <property type="entry name" value="CurL-like_PKS_C"/>
    <property type="match status" value="1"/>
</dbReference>
<dbReference type="PROSITE" id="PS52004">
    <property type="entry name" value="KS3_2"/>
    <property type="match status" value="1"/>
</dbReference>
<dbReference type="InterPro" id="IPR049900">
    <property type="entry name" value="PKS_mFAS_DH"/>
</dbReference>
<evidence type="ECO:0000259" key="5">
    <source>
        <dbReference type="PROSITE" id="PS50075"/>
    </source>
</evidence>
<proteinExistence type="predicted"/>
<evidence type="ECO:0000259" key="7">
    <source>
        <dbReference type="PROSITE" id="PS52019"/>
    </source>
</evidence>
<accession>A0ABS4ZHM9</accession>
<dbReference type="SUPFAM" id="SSF51735">
    <property type="entry name" value="NAD(P)-binding Rossmann-fold domains"/>
    <property type="match status" value="2"/>
</dbReference>
<dbReference type="Gene3D" id="3.40.47.10">
    <property type="match status" value="1"/>
</dbReference>
<reference evidence="8 9" key="1">
    <citation type="submission" date="2021-03" db="EMBL/GenBank/DDBJ databases">
        <title>Sequencing the genomes of 1000 actinobacteria strains.</title>
        <authorList>
            <person name="Klenk H.-P."/>
        </authorList>
    </citation>
    <scope>NUCLEOTIDE SEQUENCE [LARGE SCALE GENOMIC DNA]</scope>
    <source>
        <strain evidence="8 9">DSM 24221</strain>
    </source>
</reference>
<evidence type="ECO:0000256" key="3">
    <source>
        <dbReference type="ARBA" id="ARBA00022679"/>
    </source>
</evidence>
<dbReference type="Pfam" id="PF21089">
    <property type="entry name" value="PKS_DH_N"/>
    <property type="match status" value="1"/>
</dbReference>
<dbReference type="PROSITE" id="PS50075">
    <property type="entry name" value="CARRIER"/>
    <property type="match status" value="1"/>
</dbReference>
<dbReference type="InterPro" id="IPR042104">
    <property type="entry name" value="PKS_dehydratase_sf"/>
</dbReference>
<keyword evidence="2" id="KW-0597">Phosphoprotein</keyword>
<dbReference type="InterPro" id="IPR018201">
    <property type="entry name" value="Ketoacyl_synth_AS"/>
</dbReference>
<evidence type="ECO:0000256" key="4">
    <source>
        <dbReference type="PROSITE-ProRule" id="PRU01363"/>
    </source>
</evidence>
<dbReference type="Proteomes" id="UP001519362">
    <property type="component" value="Unassembled WGS sequence"/>
</dbReference>
<dbReference type="Pfam" id="PF02801">
    <property type="entry name" value="Ketoacyl-synt_C"/>
    <property type="match status" value="1"/>
</dbReference>
<organism evidence="8 9">
    <name type="scientific">Microbacterium amylolyticum</name>
    <dbReference type="NCBI Taxonomy" id="936337"/>
    <lineage>
        <taxon>Bacteria</taxon>
        <taxon>Bacillati</taxon>
        <taxon>Actinomycetota</taxon>
        <taxon>Actinomycetes</taxon>
        <taxon>Micrococcales</taxon>
        <taxon>Microbacteriaceae</taxon>
        <taxon>Microbacterium</taxon>
    </lineage>
</organism>
<dbReference type="PANTHER" id="PTHR43775">
    <property type="entry name" value="FATTY ACID SYNTHASE"/>
    <property type="match status" value="1"/>
</dbReference>
<feature type="domain" description="Ketosynthase family 3 (KS3)" evidence="6">
    <location>
        <begin position="35"/>
        <end position="473"/>
    </location>
</feature>
<feature type="region of interest" description="N-terminal hotdog fold" evidence="4">
    <location>
        <begin position="672"/>
        <end position="792"/>
    </location>
</feature>
<feature type="domain" description="Carrier" evidence="5">
    <location>
        <begin position="1419"/>
        <end position="1494"/>
    </location>
</feature>
<dbReference type="InterPro" id="IPR050091">
    <property type="entry name" value="PKS_NRPS_Biosynth_Enz"/>
</dbReference>
<name>A0ABS4ZHM9_9MICO</name>
<comment type="caution">
    <text evidence="8">The sequence shown here is derived from an EMBL/GenBank/DDBJ whole genome shotgun (WGS) entry which is preliminary data.</text>
</comment>
<sequence>MQNVREFILAQHVAKNIDRAQTKKLLREISDAAVREDIAIIGLAGRFASAGDEEQYWDSLVEGANCLRDFPQLRKDDQREILRNPAHAELLLGAPVAEADLDRIYDLSGYMDRIDTFDAGFFSIPPLEADYMDPHQRVALEIAYEAMENAGYGGEAMRGSRTGVFVGRDQTNYSYYKMFSERSPMQLSGSWEGMVASRISYLFDFTGPSMMTDTACSAGAVCIHQAIQSLTLGECDVALAGGINLSSGGEVRPEHINGASMDNVVSSASTVRTFDARADGTLWGEGAGIVVLKPLARALADGDHIRAVIKGTAINNDGTSNSITAPNALMQERVILDAWSRASVDPETISYIEAHGTGTVLGDPIEAKGLTNAFRRHTQARQFCGIGSLKTSMGHMVAASGVAAVTKVVKMLEAGQLAPSANFASPNPYIDFTGSPLYVNDRLSEWEPVDGVRRAGVSSFGFIRTNAHMVLEEAPAYRPSEPAHSASLFTLSAKTPTALRQLVDRFARTLENTPFSLNDICATVNLGRGHYEHRLLIVARSIEEIRDRLREVYSDGIASRPARAVFAGSHALVSAKKRDREPGELTAEERRSITADAATALGDYLRDGDVRHLERLGQCYVAGAQVDFAEFYPRESRRRVPLPTYPYAPDRHWAPILTSRVQLQGPATSFSHPILGTIVSSEADEIVFTSTMSPRTHWVLDDHRINRTAVIPGTTYLEMARAAYAHVTGAEHMRLSQVFFLTPLSLDEDESAVVTTTLTRDGNEYAFRIAGARDGESVPLVEGRIGASDSTVQRREVDLIAIAAAAAEVHDPYDAEPETDVFQFGPRWDCVRAAWIGETESTARIRLRDGVSRESEIALHPAMLDHAVNLVSQMGEHTYLPYVYKELVLHGPMPDEFHSVITKRRGADGDEVITYDVDLVDAEGNVFAQVRDYSVKRVEWSRFQLDSAPRSLEFSWREVPDAEQVAVSEGSWVLVIGDSPAGRQWEQTFEAVGRAVEVVRLTGDIEADTTSFTAVTDRVAAGAEGIVWAFDGGDGQQATDAQQLFSFVRHLVDSRVRPSEGLKIAVRDAWSFSADDRVAPAAAAAAALGIVVGQEHENLLVDVVSAGRDADNAVLVREIVDVHRATPRTVVGSRVLIRRADFAAGRTVEDHTVTGATIVITGGTGGLGLALAERFAAAGAARLLLLSRRTPDEATRARIDAIPGARWFGVDLAREDDVHAFTEWLRTEQIAIDIVLHAAGIAGAGFLARKEEAEFAAVLAPKVSGAHAATQLLTVPDQGRIVFFSSITSLLGGPGQGDYCAANAYMDGLAADLRSRGVHAASVRWPAWSGAGMAVEHGVDDQAPVRSISLDDGFQWLLGVLAEPADDIVPSTFDTRVLADEAAGLPFEIPAEVAAQIAAKPENIPSGDEITSVQLTGIADPTPVQVAVGSCYGAVLGLSKIDAFASFQELGGNSLVTTQLLGVLGERYPGVVDIADLFSYSTVVDLADFIASSTGQEEPATESPRDDLLGEVLAELRDDELSAMFANEGVASHE</sequence>
<feature type="active site" description="Proton donor; for dehydratase activity" evidence="4">
    <location>
        <position position="865"/>
    </location>
</feature>
<keyword evidence="9" id="KW-1185">Reference proteome</keyword>
<dbReference type="SMART" id="SM00823">
    <property type="entry name" value="PKS_PP"/>
    <property type="match status" value="1"/>
</dbReference>
<dbReference type="PANTHER" id="PTHR43775:SF37">
    <property type="entry name" value="SI:DKEY-61P9.11"/>
    <property type="match status" value="1"/>
</dbReference>
<dbReference type="Gene3D" id="3.10.129.110">
    <property type="entry name" value="Polyketide synthase dehydratase"/>
    <property type="match status" value="1"/>
</dbReference>
<gene>
    <name evidence="8" type="ORF">JOF34_001370</name>
</gene>
<dbReference type="InterPro" id="IPR049551">
    <property type="entry name" value="PKS_DH_C"/>
</dbReference>
<feature type="active site" description="Proton acceptor; for dehydratase activity" evidence="4">
    <location>
        <position position="703"/>
    </location>
</feature>
<protein>
    <submittedName>
        <fullName evidence="8">Polyketide synthase PksN</fullName>
    </submittedName>
</protein>
<keyword evidence="1" id="KW-0596">Phosphopantetheine</keyword>
<dbReference type="InterPro" id="IPR002347">
    <property type="entry name" value="SDR_fam"/>
</dbReference>
<keyword evidence="3" id="KW-0808">Transferase</keyword>
<dbReference type="CDD" id="cd00833">
    <property type="entry name" value="PKS"/>
    <property type="match status" value="1"/>
</dbReference>
<feature type="region of interest" description="C-terminal hotdog fold" evidence="4">
    <location>
        <begin position="804"/>
        <end position="944"/>
    </location>
</feature>